<dbReference type="EMBL" id="JYKN01002446">
    <property type="protein sequence ID" value="KKK16371.1"/>
    <property type="molecule type" value="Genomic_DNA"/>
</dbReference>
<name>A0A0F8V010_9EURO</name>
<dbReference type="VEuPathDB" id="FungiDB:P175DRAFT_0439466"/>
<dbReference type="InterPro" id="IPR006771">
    <property type="entry name" value="CetA-like"/>
</dbReference>
<evidence type="ECO:0008006" key="4">
    <source>
        <dbReference type="Google" id="ProtNLM"/>
    </source>
</evidence>
<dbReference type="Pfam" id="PF04681">
    <property type="entry name" value="Bys1"/>
    <property type="match status" value="1"/>
</dbReference>
<comment type="caution">
    <text evidence="2">The sequence shown here is derived from an EMBL/GenBank/DDBJ whole genome shotgun (WGS) entry which is preliminary data.</text>
</comment>
<evidence type="ECO:0000256" key="1">
    <source>
        <dbReference type="SAM" id="SignalP"/>
    </source>
</evidence>
<feature type="chain" id="PRO_5002529092" description="GPI anchored cell wall protein" evidence="1">
    <location>
        <begin position="20"/>
        <end position="183"/>
    </location>
</feature>
<dbReference type="Proteomes" id="UP000034947">
    <property type="component" value="Unassembled WGS sequence"/>
</dbReference>
<keyword evidence="3" id="KW-1185">Reference proteome</keyword>
<reference evidence="2 3" key="1">
    <citation type="submission" date="2015-02" db="EMBL/GenBank/DDBJ databases">
        <title>Draft Genome Sequences of Two Closely-Related Aflatoxigenic Aspergillus Species Obtained from the Cote d'Ivoire.</title>
        <authorList>
            <person name="Moore G.G."/>
            <person name="Beltz S.B."/>
            <person name="Mack B.M."/>
        </authorList>
    </citation>
    <scope>NUCLEOTIDE SEQUENCE [LARGE SCALE GENOMIC DNA]</scope>
    <source>
        <strain evidence="2 3">SRRC1432</strain>
    </source>
</reference>
<protein>
    <recommendedName>
        <fullName evidence="4">GPI anchored cell wall protein</fullName>
    </recommendedName>
</protein>
<dbReference type="PANTHER" id="PTHR36195">
    <property type="entry name" value="DOMAIN PROTEIN, PUTATIVE (AFU_ORTHOLOGUE AFUA_5G01990)-RELATED-RELATED"/>
    <property type="match status" value="1"/>
</dbReference>
<proteinExistence type="predicted"/>
<dbReference type="AlphaFoldDB" id="A0A0F8V010"/>
<sequence>MIVSRALLAAATFTLTASGLPQFHPTTATNINTGITIINNLNTTIYLWSTASNDLPITTTTTIPASGGTHHETWQPTPDGSGVSLKLSTTAQSTASVLQFEYTTDEPAATLFWDLSCIDLSEDSAFVGAGFSATPDSGSDSDSSCVAVTCAAGDAGCAGAYQVSDDEDTHSCSSGVGVLLVLG</sequence>
<evidence type="ECO:0000313" key="3">
    <source>
        <dbReference type="Proteomes" id="UP000034947"/>
    </source>
</evidence>
<accession>A0A0F8V010</accession>
<gene>
    <name evidence="2" type="ORF">AOCH_006477</name>
</gene>
<evidence type="ECO:0000313" key="2">
    <source>
        <dbReference type="EMBL" id="KKK16371.1"/>
    </source>
</evidence>
<dbReference type="PANTHER" id="PTHR36195:SF6">
    <property type="entry name" value="SECRETED THAUMATIN-LIKE PROTEIN CALA"/>
    <property type="match status" value="1"/>
</dbReference>
<keyword evidence="1" id="KW-0732">Signal</keyword>
<organism evidence="2 3">
    <name type="scientific">Aspergillus ochraceoroseus</name>
    <dbReference type="NCBI Taxonomy" id="138278"/>
    <lineage>
        <taxon>Eukaryota</taxon>
        <taxon>Fungi</taxon>
        <taxon>Dikarya</taxon>
        <taxon>Ascomycota</taxon>
        <taxon>Pezizomycotina</taxon>
        <taxon>Eurotiomycetes</taxon>
        <taxon>Eurotiomycetidae</taxon>
        <taxon>Eurotiales</taxon>
        <taxon>Aspergillaceae</taxon>
        <taxon>Aspergillus</taxon>
        <taxon>Aspergillus subgen. Nidulantes</taxon>
    </lineage>
</organism>
<feature type="signal peptide" evidence="1">
    <location>
        <begin position="1"/>
        <end position="19"/>
    </location>
</feature>